<sequence>MNRRNTRILTLRTIIMSIVLLMGGLLTWLTWSNFSKAWTAHEDAEMAAALARLDGLILDSILHVRSERGDAVAALSQTGSVLKASRDLVARSRSSVDTTIASVMRDAERFATLDATRHAVQTAYAAQTALRAVIDAALDRDVAQRDRALSGQVLQVGERLYTSLMQMAARLEVDLHRVSQQSRPLLMLKNQAWSARSTAGTAAVMVISSFSDRSSVSAASLERMSFALGQTMAHWTSARALRASDPLPAAVVEAVDKAERTYFSGEIHERMQATMRSLVSGTEPAMSLSEAQPYMAARLLTIAEVATAAMSAAASEAAMRAGEARMAAIQHGALLAATLVLVGVGLALAQYRIARPITRMTGTMHALADGRVDVAVPGRDRGDEIGAMAAAVQIFKDNLIRTRALEEETVLARLSAEEQRRSGMRQMADAFEHAVGGVVGQVSSAASALQATATTMRANATHTAARSTEVAAAAEQAATNVTVVAAAAEELGASVQEIGRQVTDSSALARSAVAEADQAADLIQALGTATAKIGDVVALISGIAGQTNLLALNATIEAARAGEAGRGFAVVAAEVKQLATQTARATDDITRQIDQIQGATGRAVNAIGAITSRVREISGVAAAIASAVEQQGAATQEIVRNVSEASEGSRQVTGTITSVARASEETGHAADQVLSAASALSRQSGHLSAEVDRFLGTVRAA</sequence>
<dbReference type="SMART" id="SM00283">
    <property type="entry name" value="MA"/>
    <property type="match status" value="1"/>
</dbReference>
<dbReference type="GO" id="GO:0007165">
    <property type="term" value="P:signal transduction"/>
    <property type="evidence" value="ECO:0007669"/>
    <property type="project" value="UniProtKB-KW"/>
</dbReference>
<feature type="domain" description="Methyl-accepting transducer" evidence="5">
    <location>
        <begin position="438"/>
        <end position="681"/>
    </location>
</feature>
<dbReference type="EMBL" id="LABY01000095">
    <property type="protein sequence ID" value="KMO36835.1"/>
    <property type="molecule type" value="Genomic_DNA"/>
</dbReference>
<comment type="caution">
    <text evidence="7">The sequence shown here is derived from an EMBL/GenBank/DDBJ whole genome shotgun (WGS) entry which is preliminary data.</text>
</comment>
<dbReference type="Gene3D" id="1.10.8.500">
    <property type="entry name" value="HAMP domain in histidine kinase"/>
    <property type="match status" value="1"/>
</dbReference>
<name>A0A0J6SNN9_9HYPH</name>
<dbReference type="SMART" id="SM00304">
    <property type="entry name" value="HAMP"/>
    <property type="match status" value="1"/>
</dbReference>
<keyword evidence="1 3" id="KW-0807">Transducer</keyword>
<dbReference type="AlphaFoldDB" id="A0A0J6SNN9"/>
<dbReference type="Pfam" id="PF00015">
    <property type="entry name" value="MCPsignal"/>
    <property type="match status" value="1"/>
</dbReference>
<dbReference type="CDD" id="cd06225">
    <property type="entry name" value="HAMP"/>
    <property type="match status" value="1"/>
</dbReference>
<dbReference type="GO" id="GO:0016020">
    <property type="term" value="C:membrane"/>
    <property type="evidence" value="ECO:0007669"/>
    <property type="project" value="InterPro"/>
</dbReference>
<dbReference type="Gene3D" id="1.10.287.950">
    <property type="entry name" value="Methyl-accepting chemotaxis protein"/>
    <property type="match status" value="1"/>
</dbReference>
<evidence type="ECO:0000256" key="3">
    <source>
        <dbReference type="PROSITE-ProRule" id="PRU00284"/>
    </source>
</evidence>
<feature type="domain" description="HAMP" evidence="6">
    <location>
        <begin position="351"/>
        <end position="404"/>
    </location>
</feature>
<keyword evidence="4" id="KW-0812">Transmembrane</keyword>
<dbReference type="InterPro" id="IPR004089">
    <property type="entry name" value="MCPsignal_dom"/>
</dbReference>
<evidence type="ECO:0000259" key="5">
    <source>
        <dbReference type="PROSITE" id="PS50111"/>
    </source>
</evidence>
<evidence type="ECO:0000313" key="7">
    <source>
        <dbReference type="EMBL" id="KMO36835.1"/>
    </source>
</evidence>
<protein>
    <recommendedName>
        <fullName evidence="9">Chemotaxis protein</fullName>
    </recommendedName>
</protein>
<keyword evidence="4" id="KW-0472">Membrane</keyword>
<reference evidence="7 8" key="1">
    <citation type="submission" date="2015-03" db="EMBL/GenBank/DDBJ databases">
        <title>Genome sequencing of Methylobacterium variabile DSM 16961.</title>
        <authorList>
            <person name="Chaudhry V."/>
            <person name="Patil P.B."/>
        </authorList>
    </citation>
    <scope>NUCLEOTIDE SEQUENCE [LARGE SCALE GENOMIC DNA]</scope>
    <source>
        <strain evidence="7 8">DSM 16961</strain>
    </source>
</reference>
<evidence type="ECO:0000256" key="1">
    <source>
        <dbReference type="ARBA" id="ARBA00023224"/>
    </source>
</evidence>
<dbReference type="Proteomes" id="UP000035955">
    <property type="component" value="Unassembled WGS sequence"/>
</dbReference>
<comment type="similarity">
    <text evidence="2">Belongs to the methyl-accepting chemotaxis (MCP) protein family.</text>
</comment>
<gene>
    <name evidence="7" type="ORF">VQ02_14815</name>
</gene>
<dbReference type="PATRIC" id="fig|298794.3.peg.7870"/>
<dbReference type="InterPro" id="IPR003660">
    <property type="entry name" value="HAMP_dom"/>
</dbReference>
<dbReference type="PANTHER" id="PTHR32089">
    <property type="entry name" value="METHYL-ACCEPTING CHEMOTAXIS PROTEIN MCPB"/>
    <property type="match status" value="1"/>
</dbReference>
<accession>A0A0J6SNN9</accession>
<evidence type="ECO:0000256" key="4">
    <source>
        <dbReference type="SAM" id="Phobius"/>
    </source>
</evidence>
<keyword evidence="8" id="KW-1185">Reference proteome</keyword>
<dbReference type="Pfam" id="PF00672">
    <property type="entry name" value="HAMP"/>
    <property type="match status" value="1"/>
</dbReference>
<organism evidence="7 8">
    <name type="scientific">Methylobacterium variabile</name>
    <dbReference type="NCBI Taxonomy" id="298794"/>
    <lineage>
        <taxon>Bacteria</taxon>
        <taxon>Pseudomonadati</taxon>
        <taxon>Pseudomonadota</taxon>
        <taxon>Alphaproteobacteria</taxon>
        <taxon>Hyphomicrobiales</taxon>
        <taxon>Methylobacteriaceae</taxon>
        <taxon>Methylobacterium</taxon>
    </lineage>
</organism>
<evidence type="ECO:0008006" key="9">
    <source>
        <dbReference type="Google" id="ProtNLM"/>
    </source>
</evidence>
<dbReference type="PROSITE" id="PS50885">
    <property type="entry name" value="HAMP"/>
    <property type="match status" value="1"/>
</dbReference>
<feature type="transmembrane region" description="Helical" evidence="4">
    <location>
        <begin position="328"/>
        <end position="349"/>
    </location>
</feature>
<proteinExistence type="inferred from homology"/>
<evidence type="ECO:0000313" key="8">
    <source>
        <dbReference type="Proteomes" id="UP000035955"/>
    </source>
</evidence>
<keyword evidence="4" id="KW-1133">Transmembrane helix</keyword>
<feature type="transmembrane region" description="Helical" evidence="4">
    <location>
        <begin position="9"/>
        <end position="31"/>
    </location>
</feature>
<dbReference type="PANTHER" id="PTHR32089:SF112">
    <property type="entry name" value="LYSOZYME-LIKE PROTEIN-RELATED"/>
    <property type="match status" value="1"/>
</dbReference>
<evidence type="ECO:0000259" key="6">
    <source>
        <dbReference type="PROSITE" id="PS50885"/>
    </source>
</evidence>
<dbReference type="PROSITE" id="PS50111">
    <property type="entry name" value="CHEMOTAXIS_TRANSDUC_2"/>
    <property type="match status" value="1"/>
</dbReference>
<dbReference type="SUPFAM" id="SSF58104">
    <property type="entry name" value="Methyl-accepting chemotaxis protein (MCP) signaling domain"/>
    <property type="match status" value="1"/>
</dbReference>
<evidence type="ECO:0000256" key="2">
    <source>
        <dbReference type="ARBA" id="ARBA00029447"/>
    </source>
</evidence>